<keyword evidence="12 18" id="KW-0548">Nucleotidyltransferase</keyword>
<feature type="transmembrane region" description="Helical" evidence="20">
    <location>
        <begin position="66"/>
        <end position="83"/>
    </location>
</feature>
<evidence type="ECO:0000256" key="19">
    <source>
        <dbReference type="SAM" id="MobiDB-lite"/>
    </source>
</evidence>
<keyword evidence="22" id="KW-1185">Reference proteome</keyword>
<evidence type="ECO:0000256" key="2">
    <source>
        <dbReference type="ARBA" id="ARBA00004651"/>
    </source>
</evidence>
<evidence type="ECO:0000256" key="4">
    <source>
        <dbReference type="ARBA" id="ARBA00005189"/>
    </source>
</evidence>
<feature type="transmembrane region" description="Helical" evidence="20">
    <location>
        <begin position="42"/>
        <end position="61"/>
    </location>
</feature>
<evidence type="ECO:0000256" key="16">
    <source>
        <dbReference type="ARBA" id="ARBA00023209"/>
    </source>
</evidence>
<comment type="pathway">
    <text evidence="3 18">Phospholipid metabolism; CDP-diacylglycerol biosynthesis; CDP-diacylglycerol from sn-glycerol 3-phosphate: step 3/3.</text>
</comment>
<evidence type="ECO:0000256" key="5">
    <source>
        <dbReference type="ARBA" id="ARBA00010185"/>
    </source>
</evidence>
<evidence type="ECO:0000256" key="8">
    <source>
        <dbReference type="ARBA" id="ARBA00022475"/>
    </source>
</evidence>
<organism evidence="21 22">
    <name type="scientific">Nocardioides aquaticus</name>
    <dbReference type="NCBI Taxonomy" id="160826"/>
    <lineage>
        <taxon>Bacteria</taxon>
        <taxon>Bacillati</taxon>
        <taxon>Actinomycetota</taxon>
        <taxon>Actinomycetes</taxon>
        <taxon>Propionibacteriales</taxon>
        <taxon>Nocardioidaceae</taxon>
        <taxon>Nocardioides</taxon>
    </lineage>
</organism>
<dbReference type="Proteomes" id="UP000679307">
    <property type="component" value="Chromosome"/>
</dbReference>
<evidence type="ECO:0000256" key="6">
    <source>
        <dbReference type="ARBA" id="ARBA00012487"/>
    </source>
</evidence>
<evidence type="ECO:0000256" key="7">
    <source>
        <dbReference type="ARBA" id="ARBA00019373"/>
    </source>
</evidence>
<dbReference type="Pfam" id="PF01148">
    <property type="entry name" value="CTP_transf_1"/>
    <property type="match status" value="1"/>
</dbReference>
<evidence type="ECO:0000256" key="1">
    <source>
        <dbReference type="ARBA" id="ARBA00001698"/>
    </source>
</evidence>
<feature type="transmembrane region" description="Helical" evidence="20">
    <location>
        <begin position="221"/>
        <end position="239"/>
    </location>
</feature>
<feature type="transmembrane region" description="Helical" evidence="20">
    <location>
        <begin position="144"/>
        <end position="165"/>
    </location>
</feature>
<evidence type="ECO:0000256" key="20">
    <source>
        <dbReference type="SAM" id="Phobius"/>
    </source>
</evidence>
<evidence type="ECO:0000256" key="12">
    <source>
        <dbReference type="ARBA" id="ARBA00022695"/>
    </source>
</evidence>
<comment type="subcellular location">
    <subcellularLocation>
        <location evidence="2">Cell membrane</location>
        <topology evidence="2">Multi-pass membrane protein</topology>
    </subcellularLocation>
</comment>
<evidence type="ECO:0000256" key="10">
    <source>
        <dbReference type="ARBA" id="ARBA00022679"/>
    </source>
</evidence>
<keyword evidence="9" id="KW-0444">Lipid biosynthesis</keyword>
<evidence type="ECO:0000313" key="22">
    <source>
        <dbReference type="Proteomes" id="UP000679307"/>
    </source>
</evidence>
<keyword evidence="15 20" id="KW-0472">Membrane</keyword>
<sequence>MSTPPTSPSPTSPGPPSDEQVPGRPHPTPAQRKDHGRAGRNLPAAVGSAVLLLGLVGGTLYFVKPVFMLVVVAAVVVAVWELHRGLLAKDIDIPEQPIMVGGGVMVVVAFVWGAEALVTATAVTALVVMLWLLRRGIDGYVQNATAAVFTVVYVPFLGSFVALLLREGGLTGNGLGDDGVAGVIVFIVVTIASDIGGYVAGVLFGKHPMAPVISPKKSWEGFAGSFVFTAAAGVALVVLLLDGDWWVGIALGLIAVVMATLGDLCESVMKRDLGIKDMSQVIPGHGGLMDRLDSILATVAPIWLLLHYAVF</sequence>
<dbReference type="PANTHER" id="PTHR46382:SF1">
    <property type="entry name" value="PHOSPHATIDATE CYTIDYLYLTRANSFERASE"/>
    <property type="match status" value="1"/>
</dbReference>
<feature type="transmembrane region" description="Helical" evidence="20">
    <location>
        <begin position="180"/>
        <end position="200"/>
    </location>
</feature>
<dbReference type="PANTHER" id="PTHR46382">
    <property type="entry name" value="PHOSPHATIDATE CYTIDYLYLTRANSFERASE"/>
    <property type="match status" value="1"/>
</dbReference>
<dbReference type="GO" id="GO:0004605">
    <property type="term" value="F:phosphatidate cytidylyltransferase activity"/>
    <property type="evidence" value="ECO:0007669"/>
    <property type="project" value="UniProtKB-EC"/>
</dbReference>
<proteinExistence type="inferred from homology"/>
<keyword evidence="8" id="KW-1003">Cell membrane</keyword>
<comment type="catalytic activity">
    <reaction evidence="1 18">
        <text>a 1,2-diacyl-sn-glycero-3-phosphate + CTP + H(+) = a CDP-1,2-diacyl-sn-glycerol + diphosphate</text>
        <dbReference type="Rhea" id="RHEA:16229"/>
        <dbReference type="ChEBI" id="CHEBI:15378"/>
        <dbReference type="ChEBI" id="CHEBI:33019"/>
        <dbReference type="ChEBI" id="CHEBI:37563"/>
        <dbReference type="ChEBI" id="CHEBI:58332"/>
        <dbReference type="ChEBI" id="CHEBI:58608"/>
        <dbReference type="EC" id="2.7.7.41"/>
    </reaction>
</comment>
<name>A0ABX8EHG5_9ACTN</name>
<keyword evidence="14" id="KW-0443">Lipid metabolism</keyword>
<dbReference type="InterPro" id="IPR000374">
    <property type="entry name" value="PC_trans"/>
</dbReference>
<evidence type="ECO:0000256" key="9">
    <source>
        <dbReference type="ARBA" id="ARBA00022516"/>
    </source>
</evidence>
<comment type="pathway">
    <text evidence="4">Lipid metabolism.</text>
</comment>
<evidence type="ECO:0000256" key="17">
    <source>
        <dbReference type="ARBA" id="ARBA00023264"/>
    </source>
</evidence>
<feature type="compositionally biased region" description="Pro residues" evidence="19">
    <location>
        <begin position="1"/>
        <end position="16"/>
    </location>
</feature>
<dbReference type="EMBL" id="CP075371">
    <property type="protein sequence ID" value="QVT79036.1"/>
    <property type="molecule type" value="Genomic_DNA"/>
</dbReference>
<evidence type="ECO:0000256" key="15">
    <source>
        <dbReference type="ARBA" id="ARBA00023136"/>
    </source>
</evidence>
<evidence type="ECO:0000256" key="14">
    <source>
        <dbReference type="ARBA" id="ARBA00023098"/>
    </source>
</evidence>
<dbReference type="RefSeq" id="WP_214058537.1">
    <property type="nucleotide sequence ID" value="NZ_BAAAHS010000208.1"/>
</dbReference>
<accession>A0ABX8EHG5</accession>
<dbReference type="EC" id="2.7.7.41" evidence="6 18"/>
<gene>
    <name evidence="21" type="primary">cdsA</name>
    <name evidence="21" type="ORF">ENKNEFLB_01416</name>
</gene>
<dbReference type="PROSITE" id="PS01315">
    <property type="entry name" value="CDS"/>
    <property type="match status" value="1"/>
</dbReference>
<evidence type="ECO:0000256" key="13">
    <source>
        <dbReference type="ARBA" id="ARBA00022989"/>
    </source>
</evidence>
<feature type="region of interest" description="Disordered" evidence="19">
    <location>
        <begin position="1"/>
        <end position="39"/>
    </location>
</feature>
<comment type="similarity">
    <text evidence="5 18">Belongs to the CDS family.</text>
</comment>
<keyword evidence="17" id="KW-1208">Phospholipid metabolism</keyword>
<reference evidence="21 22" key="1">
    <citation type="submission" date="2021-05" db="EMBL/GenBank/DDBJ databases">
        <title>Complete genome of Nocardioides aquaticus KCTC 9944T isolated from meromictic and hypersaline Ekho Lake, Antarctica.</title>
        <authorList>
            <person name="Hwang K."/>
            <person name="Kim K.M."/>
            <person name="Choe H."/>
        </authorList>
    </citation>
    <scope>NUCLEOTIDE SEQUENCE [LARGE SCALE GENOMIC DNA]</scope>
    <source>
        <strain evidence="21 22">KCTC 9944</strain>
    </source>
</reference>
<keyword evidence="16" id="KW-0594">Phospholipid biosynthesis</keyword>
<keyword evidence="10 18" id="KW-0808">Transferase</keyword>
<protein>
    <recommendedName>
        <fullName evidence="7 18">Phosphatidate cytidylyltransferase</fullName>
        <ecNumber evidence="6 18">2.7.7.41</ecNumber>
    </recommendedName>
</protein>
<evidence type="ECO:0000313" key="21">
    <source>
        <dbReference type="EMBL" id="QVT79036.1"/>
    </source>
</evidence>
<keyword evidence="11 18" id="KW-0812">Transmembrane</keyword>
<keyword evidence="13 20" id="KW-1133">Transmembrane helix</keyword>
<evidence type="ECO:0000256" key="3">
    <source>
        <dbReference type="ARBA" id="ARBA00005119"/>
    </source>
</evidence>
<feature type="transmembrane region" description="Helical" evidence="20">
    <location>
        <begin position="103"/>
        <end position="132"/>
    </location>
</feature>
<evidence type="ECO:0000256" key="18">
    <source>
        <dbReference type="RuleBase" id="RU003938"/>
    </source>
</evidence>
<evidence type="ECO:0000256" key="11">
    <source>
        <dbReference type="ARBA" id="ARBA00022692"/>
    </source>
</evidence>
<feature type="transmembrane region" description="Helical" evidence="20">
    <location>
        <begin position="245"/>
        <end position="265"/>
    </location>
</feature>